<dbReference type="EMBL" id="BGZJ01000001">
    <property type="protein sequence ID" value="GBO94269.1"/>
    <property type="molecule type" value="Genomic_DNA"/>
</dbReference>
<dbReference type="Pfam" id="PF12900">
    <property type="entry name" value="Pyridox_ox_2"/>
    <property type="match status" value="1"/>
</dbReference>
<evidence type="ECO:0000313" key="1">
    <source>
        <dbReference type="EMBL" id="GBO94269.1"/>
    </source>
</evidence>
<protein>
    <submittedName>
        <fullName evidence="1">MFS transporter</fullName>
    </submittedName>
</protein>
<accession>A0A388SFN1</accession>
<reference evidence="1 2" key="1">
    <citation type="journal article" date="2018" name="Int. J. Syst. Evol. Microbiol.">
        <title>Mesosutterella multiformis gen. nov., sp. nov., a member of the family Sutterellaceae and Sutterella megalosphaeroides sp. nov., isolated from human faeces.</title>
        <authorList>
            <person name="Sakamoto M."/>
            <person name="Ikeyama N."/>
            <person name="Kunihiro T."/>
            <person name="Iino T."/>
            <person name="Yuki M."/>
            <person name="Ohkuma M."/>
        </authorList>
    </citation>
    <scope>NUCLEOTIDE SEQUENCE [LARGE SCALE GENOMIC DNA]</scope>
    <source>
        <strain evidence="1 2">4NBBH2</strain>
    </source>
</reference>
<sequence length="194" mass="21241">MKEQNGSTSGRPMRRKERELTVDQAWEVVEGTDHAVLATVDDEGNPYGVPITPVAADRKRIYFHATGKPGGRKSDNMKMNRRVSLTYIGKELTVPELYTVDYASAIVEGTASIVTDPAERAEAMVAMVRRHAPGNSDARNAIQFTNRLGALAVWRIDVVSISGKARAAAKWETGKTLQEPTPMPVQPWLVGAPK</sequence>
<dbReference type="PANTHER" id="PTHR34071:SF2">
    <property type="entry name" value="FLAVIN-NUCLEOTIDE-BINDING PROTEIN"/>
    <property type="match status" value="1"/>
</dbReference>
<organism evidence="1 2">
    <name type="scientific">Mesosutterella multiformis</name>
    <dbReference type="NCBI Taxonomy" id="2259133"/>
    <lineage>
        <taxon>Bacteria</taxon>
        <taxon>Pseudomonadati</taxon>
        <taxon>Pseudomonadota</taxon>
        <taxon>Betaproteobacteria</taxon>
        <taxon>Burkholderiales</taxon>
        <taxon>Sutterellaceae</taxon>
        <taxon>Mesosutterella</taxon>
    </lineage>
</organism>
<dbReference type="RefSeq" id="WP_116270502.1">
    <property type="nucleotide sequence ID" value="NZ_BGZJ01000001.1"/>
</dbReference>
<proteinExistence type="predicted"/>
<dbReference type="InterPro" id="IPR024747">
    <property type="entry name" value="Pyridox_Oxase-rel"/>
</dbReference>
<dbReference type="InterPro" id="IPR012349">
    <property type="entry name" value="Split_barrel_FMN-bd"/>
</dbReference>
<dbReference type="AlphaFoldDB" id="A0A388SFN1"/>
<gene>
    <name evidence="1" type="ORF">MESMUL_16230</name>
</gene>
<comment type="caution">
    <text evidence="1">The sequence shown here is derived from an EMBL/GenBank/DDBJ whole genome shotgun (WGS) entry which is preliminary data.</text>
</comment>
<dbReference type="Gene3D" id="2.30.110.10">
    <property type="entry name" value="Electron Transport, Fmn-binding Protein, Chain A"/>
    <property type="match status" value="1"/>
</dbReference>
<dbReference type="PANTHER" id="PTHR34071">
    <property type="entry name" value="5-NITROIMIDAZOLE ANTIBIOTICS RESISTANCE PROTEIN, NIMA-FAMILY-RELATED PROTEIN-RELATED"/>
    <property type="match status" value="1"/>
</dbReference>
<dbReference type="OrthoDB" id="9794935at2"/>
<evidence type="ECO:0000313" key="2">
    <source>
        <dbReference type="Proteomes" id="UP000266091"/>
    </source>
</evidence>
<keyword evidence="2" id="KW-1185">Reference proteome</keyword>
<name>A0A388SFN1_9BURK</name>
<accession>A0A401LM18</accession>
<dbReference type="SUPFAM" id="SSF50475">
    <property type="entry name" value="FMN-binding split barrel"/>
    <property type="match status" value="1"/>
</dbReference>
<dbReference type="Proteomes" id="UP000266091">
    <property type="component" value="Unassembled WGS sequence"/>
</dbReference>